<comment type="caution">
    <text evidence="2">The sequence shown here is derived from an EMBL/GenBank/DDBJ whole genome shotgun (WGS) entry which is preliminary data.</text>
</comment>
<evidence type="ECO:0000256" key="1">
    <source>
        <dbReference type="SAM" id="MobiDB-lite"/>
    </source>
</evidence>
<organism evidence="2 3">
    <name type="scientific">Brunnivagina elsteri CCALA 953</name>
    <dbReference type="NCBI Taxonomy" id="987040"/>
    <lineage>
        <taxon>Bacteria</taxon>
        <taxon>Bacillati</taxon>
        <taxon>Cyanobacteriota</taxon>
        <taxon>Cyanophyceae</taxon>
        <taxon>Nostocales</taxon>
        <taxon>Calotrichaceae</taxon>
        <taxon>Brunnivagina</taxon>
    </lineage>
</organism>
<proteinExistence type="predicted"/>
<feature type="compositionally biased region" description="Basic and acidic residues" evidence="1">
    <location>
        <begin position="958"/>
        <end position="968"/>
    </location>
</feature>
<feature type="region of interest" description="Disordered" evidence="1">
    <location>
        <begin position="941"/>
        <end position="968"/>
    </location>
</feature>
<dbReference type="AlphaFoldDB" id="A0A2A2TNV3"/>
<reference evidence="2 3" key="1">
    <citation type="submission" date="2017-08" db="EMBL/GenBank/DDBJ databases">
        <title>Draft genome sequence of filamentous cyanobacterium Calothrix elsteri CCALA 953.</title>
        <authorList>
            <person name="Gagunashvili A.N."/>
            <person name="Elster J."/>
            <person name="Andresson O.S."/>
        </authorList>
    </citation>
    <scope>NUCLEOTIDE SEQUENCE [LARGE SCALE GENOMIC DNA]</scope>
    <source>
        <strain evidence="2 3">CCALA 953</strain>
    </source>
</reference>
<gene>
    <name evidence="2" type="ORF">CK510_03700</name>
</gene>
<sequence length="1000" mass="112152">MQVIQPLLGLSTFPLGIVKNFDLSNRLLLKQDSNFQLGFKNAIQPLGASSRVGLQTKLPGVQPLVNYSKLLLPRQDKAVIDEKVWNSENWDINEFTTFSTYELENELETDIFLSQEEVNTSSDSEFNSNIDSIENPFTTIITDLLPSNNQSNFDVHIENEGNNINNANIETNNIYATSDIRKEENILEQLPKKSKSKSKETSTTKSRTKKSSNKKSQNVVANNIQSSHNEMSGDTSVKQHLQQNQYIPAQQEISHPEKEPLNQELIAYSAENTVFQKIEESNDIDQYILELDAIAPDNHIINQSINNEPTQNNSFTVIDDLKAQESLPITESNFNIIPELLLQMTPDALESNRVKENKNVCENLNNYQKDIPQTPQKYIAENSTTQEEYKQHNIEPNTIKNQSENKPTLVIEASSANSNEIINTAYTSENSINYVPVKENINSANTENKVESEVKLLPIPKSASENKIVENQPIIIEEKNHINTHDNNLETITKDISPVANFDFVVPSITQDNLEIHQELNHPVQPINSDVENTDTNNIVTNLINYQQIESTGIQQTHLYPEVSSDDNLEIPNIQEKTEKDNNTLKLTEGNNISHDISKENLNNIANNAIESQYLEDSEQSLSIKTETSQQQTPTELSLSKLEDNSLETQAVENLPDINEVSQKNHFVNLLNKLSDNLPDHLADNLPAPTGYATGGLVAQTNISDNSAIAPSDTVPAMLTPGEFVINVRDAQKNINVLRHINTGGTLPENITISKTPSIEPIEVKDTSYIQPLTQVDNFQNSPDIISPKITNTSVSSLPSPKIKNPVIIARHPLQFNTFDNSNHSLPDENLTTKIPNNHNNYSSPSLIFRQAKTKNTATDNNYNTSLPIQWGSVEELLNGNADEFITFNFSQDHHQKSNLDDLTNLQTPQILTKRLPAIQGFADGGEVAESDIATDIEPITETIQSPTESANNSNSSNEEKSKENSPDLEILAREIYSKLRQRLEIERERYGMYSGRLPW</sequence>
<dbReference type="OrthoDB" id="474832at2"/>
<feature type="region of interest" description="Disordered" evidence="1">
    <location>
        <begin position="187"/>
        <end position="219"/>
    </location>
</feature>
<accession>A0A2A2TNV3</accession>
<dbReference type="EMBL" id="NTFS01000023">
    <property type="protein sequence ID" value="PAX60087.1"/>
    <property type="molecule type" value="Genomic_DNA"/>
</dbReference>
<dbReference type="Proteomes" id="UP000218238">
    <property type="component" value="Unassembled WGS sequence"/>
</dbReference>
<name>A0A2A2TNV3_9CYAN</name>
<evidence type="ECO:0000313" key="2">
    <source>
        <dbReference type="EMBL" id="PAX60087.1"/>
    </source>
</evidence>
<keyword evidence="3" id="KW-1185">Reference proteome</keyword>
<dbReference type="RefSeq" id="WP_095720407.1">
    <property type="nucleotide sequence ID" value="NZ_NTFS01000023.1"/>
</dbReference>
<protein>
    <submittedName>
        <fullName evidence="2">Uncharacterized protein</fullName>
    </submittedName>
</protein>
<evidence type="ECO:0000313" key="3">
    <source>
        <dbReference type="Proteomes" id="UP000218238"/>
    </source>
</evidence>